<reference evidence="3" key="2">
    <citation type="submission" date="2011-01" db="EMBL/GenBank/DDBJ databases">
        <title>The complete genome of Deinococcus maricopensis DSM 21211.</title>
        <authorList>
            <consortium name="US DOE Joint Genome Institute (JGI-PGF)"/>
            <person name="Lucas S."/>
            <person name="Copeland A."/>
            <person name="Lapidus A."/>
            <person name="Goodwin L."/>
            <person name="Pitluck S."/>
            <person name="Kyrpides N."/>
            <person name="Mavromatis K."/>
            <person name="Pagani I."/>
            <person name="Ivanova N."/>
            <person name="Ovchinnikova G."/>
            <person name="Zeytun A."/>
            <person name="Detter J.C."/>
            <person name="Han C."/>
            <person name="Land M."/>
            <person name="Hauser L."/>
            <person name="Markowitz V."/>
            <person name="Cheng J.-F."/>
            <person name="Hugenholtz P."/>
            <person name="Woyke T."/>
            <person name="Wu D."/>
            <person name="Pukall R."/>
            <person name="Gehrich-Schroeter G."/>
            <person name="Brambilla E."/>
            <person name="Klenk H.-P."/>
            <person name="Eisen J.A."/>
        </authorList>
    </citation>
    <scope>NUCLEOTIDE SEQUENCE [LARGE SCALE GENOMIC DNA]</scope>
    <source>
        <strain evidence="3">DSM 21211 / LMG 22137 / NRRL B-23946 / LB-34</strain>
    </source>
</reference>
<evidence type="ECO:0000256" key="1">
    <source>
        <dbReference type="SAM" id="Phobius"/>
    </source>
</evidence>
<keyword evidence="1" id="KW-0812">Transmembrane</keyword>
<dbReference type="Proteomes" id="UP000008635">
    <property type="component" value="Chromosome"/>
</dbReference>
<proteinExistence type="predicted"/>
<keyword evidence="1" id="KW-1133">Transmembrane helix</keyword>
<dbReference type="AlphaFoldDB" id="E8U841"/>
<feature type="transmembrane region" description="Helical" evidence="1">
    <location>
        <begin position="36"/>
        <end position="57"/>
    </location>
</feature>
<dbReference type="RefSeq" id="WP_013556735.1">
    <property type="nucleotide sequence ID" value="NC_014958.1"/>
</dbReference>
<dbReference type="STRING" id="709986.Deima_1581"/>
<name>E8U841_DEIML</name>
<feature type="transmembrane region" description="Helical" evidence="1">
    <location>
        <begin position="12"/>
        <end position="29"/>
    </location>
</feature>
<sequence length="118" mass="12448">MNVLSPRQHGLVDYAACAAMLAAPTLLNLNGAARTASYAFAGSYLLVSALTDYPVALRRVLPFPMHGKIELASAPALLAVPALLGALKDNRARAYFVGLTGMVLGTYALTDWDADPDE</sequence>
<dbReference type="OrthoDB" id="129082at2"/>
<feature type="transmembrane region" description="Helical" evidence="1">
    <location>
        <begin position="69"/>
        <end position="87"/>
    </location>
</feature>
<dbReference type="HOGENOM" id="CLU_124842_2_1_0"/>
<accession>E8U841</accession>
<protein>
    <submittedName>
        <fullName evidence="2">Uncharacterized protein</fullName>
    </submittedName>
</protein>
<dbReference type="EMBL" id="CP002454">
    <property type="protein sequence ID" value="ADV67230.1"/>
    <property type="molecule type" value="Genomic_DNA"/>
</dbReference>
<keyword evidence="1" id="KW-0472">Membrane</keyword>
<organism evidence="2 3">
    <name type="scientific">Deinococcus maricopensis (strain DSM 21211 / LMG 22137 / NRRL B-23946 / LB-34)</name>
    <dbReference type="NCBI Taxonomy" id="709986"/>
    <lineage>
        <taxon>Bacteria</taxon>
        <taxon>Thermotogati</taxon>
        <taxon>Deinococcota</taxon>
        <taxon>Deinococci</taxon>
        <taxon>Deinococcales</taxon>
        <taxon>Deinococcaceae</taxon>
        <taxon>Deinococcus</taxon>
    </lineage>
</organism>
<feature type="transmembrane region" description="Helical" evidence="1">
    <location>
        <begin position="94"/>
        <end position="110"/>
    </location>
</feature>
<keyword evidence="3" id="KW-1185">Reference proteome</keyword>
<gene>
    <name evidence="2" type="ordered locus">Deima_1581</name>
</gene>
<evidence type="ECO:0000313" key="3">
    <source>
        <dbReference type="Proteomes" id="UP000008635"/>
    </source>
</evidence>
<reference evidence="2 3" key="1">
    <citation type="journal article" date="2011" name="Stand. Genomic Sci.">
        <title>Complete genome sequence of Deinococcus maricopensis type strain (LB-34).</title>
        <authorList>
            <person name="Pukall R."/>
            <person name="Zeytun A."/>
            <person name="Lucas S."/>
            <person name="Lapidus A."/>
            <person name="Hammon N."/>
            <person name="Deshpande S."/>
            <person name="Nolan M."/>
            <person name="Cheng J.F."/>
            <person name="Pitluck S."/>
            <person name="Liolios K."/>
            <person name="Pagani I."/>
            <person name="Mikhailova N."/>
            <person name="Ivanova N."/>
            <person name="Mavromatis K."/>
            <person name="Pati A."/>
            <person name="Tapia R."/>
            <person name="Han C."/>
            <person name="Goodwin L."/>
            <person name="Chen A."/>
            <person name="Palaniappan K."/>
            <person name="Land M."/>
            <person name="Hauser L."/>
            <person name="Chang Y.J."/>
            <person name="Jeffries C.D."/>
            <person name="Brambilla E.M."/>
            <person name="Rohde M."/>
            <person name="Goker M."/>
            <person name="Detter J.C."/>
            <person name="Woyke T."/>
            <person name="Bristow J."/>
            <person name="Eisen J.A."/>
            <person name="Markowitz V."/>
            <person name="Hugenholtz P."/>
            <person name="Kyrpides N.C."/>
            <person name="Klenk H.P."/>
        </authorList>
    </citation>
    <scope>NUCLEOTIDE SEQUENCE [LARGE SCALE GENOMIC DNA]</scope>
    <source>
        <strain evidence="3">DSM 21211 / LMG 22137 / NRRL B-23946 / LB-34</strain>
    </source>
</reference>
<dbReference type="KEGG" id="dmr:Deima_1581"/>
<evidence type="ECO:0000313" key="2">
    <source>
        <dbReference type="EMBL" id="ADV67230.1"/>
    </source>
</evidence>